<dbReference type="InterPro" id="IPR009057">
    <property type="entry name" value="Homeodomain-like_sf"/>
</dbReference>
<dbReference type="PANTHER" id="PTHR30055">
    <property type="entry name" value="HTH-TYPE TRANSCRIPTIONAL REGULATOR RUTR"/>
    <property type="match status" value="1"/>
</dbReference>
<dbReference type="GO" id="GO:0003700">
    <property type="term" value="F:DNA-binding transcription factor activity"/>
    <property type="evidence" value="ECO:0007669"/>
    <property type="project" value="TreeGrafter"/>
</dbReference>
<dbReference type="SUPFAM" id="SSF48498">
    <property type="entry name" value="Tetracyclin repressor-like, C-terminal domain"/>
    <property type="match status" value="1"/>
</dbReference>
<dbReference type="PANTHER" id="PTHR30055:SF196">
    <property type="entry name" value="HTH-TYPE TRANSCRIPTIONAL REGULATOR RUTR"/>
    <property type="match status" value="1"/>
</dbReference>
<name>A0A4P6JUI2_KTERU</name>
<evidence type="ECO:0000259" key="3">
    <source>
        <dbReference type="PROSITE" id="PS50977"/>
    </source>
</evidence>
<organism evidence="4 5">
    <name type="scientific">Ktedonosporobacter rubrisoli</name>
    <dbReference type="NCBI Taxonomy" id="2509675"/>
    <lineage>
        <taxon>Bacteria</taxon>
        <taxon>Bacillati</taxon>
        <taxon>Chloroflexota</taxon>
        <taxon>Ktedonobacteria</taxon>
        <taxon>Ktedonobacterales</taxon>
        <taxon>Ktedonosporobacteraceae</taxon>
        <taxon>Ktedonosporobacter</taxon>
    </lineage>
</organism>
<evidence type="ECO:0000313" key="5">
    <source>
        <dbReference type="Proteomes" id="UP000290365"/>
    </source>
</evidence>
<dbReference type="Proteomes" id="UP000290365">
    <property type="component" value="Chromosome"/>
</dbReference>
<evidence type="ECO:0000256" key="2">
    <source>
        <dbReference type="PROSITE-ProRule" id="PRU00335"/>
    </source>
</evidence>
<dbReference type="KEGG" id="kbs:EPA93_24395"/>
<dbReference type="Gene3D" id="1.10.357.10">
    <property type="entry name" value="Tetracycline Repressor, domain 2"/>
    <property type="match status" value="1"/>
</dbReference>
<keyword evidence="5" id="KW-1185">Reference proteome</keyword>
<proteinExistence type="predicted"/>
<accession>A0A4P6JUI2</accession>
<sequence>MSMSSQEKRGIQRERNAARTQEALLDTAEEVFAQSGFEGARLDVIAKRSGYNIALLYRYFENKEGIYRAVIERLRAQESVSLGQAIEPFITNEAAAHDPEQVRTFLETCCTWYFYLASRHPSLLRLLDWQIGTNMSQFPNIPATGEEVQWGEAAVGFLQKAQAAGHLRANLDVRQIIANMFLLSAAHMSVLPPAAEMEEIARKKTLEDLCQKVVEMTLYGVFPAPEQRS</sequence>
<dbReference type="PRINTS" id="PR00455">
    <property type="entry name" value="HTHTETR"/>
</dbReference>
<dbReference type="Pfam" id="PF00440">
    <property type="entry name" value="TetR_N"/>
    <property type="match status" value="1"/>
</dbReference>
<dbReference type="AlphaFoldDB" id="A0A4P6JUI2"/>
<feature type="DNA-binding region" description="H-T-H motif" evidence="2">
    <location>
        <begin position="41"/>
        <end position="60"/>
    </location>
</feature>
<dbReference type="GO" id="GO:0000976">
    <property type="term" value="F:transcription cis-regulatory region binding"/>
    <property type="evidence" value="ECO:0007669"/>
    <property type="project" value="TreeGrafter"/>
</dbReference>
<dbReference type="EMBL" id="CP035758">
    <property type="protein sequence ID" value="QBD78952.1"/>
    <property type="molecule type" value="Genomic_DNA"/>
</dbReference>
<protein>
    <submittedName>
        <fullName evidence="4">TetR/AcrR family transcriptional regulator</fullName>
    </submittedName>
</protein>
<evidence type="ECO:0000313" key="4">
    <source>
        <dbReference type="EMBL" id="QBD78952.1"/>
    </source>
</evidence>
<dbReference type="InterPro" id="IPR050109">
    <property type="entry name" value="HTH-type_TetR-like_transc_reg"/>
</dbReference>
<gene>
    <name evidence="4" type="ORF">EPA93_24395</name>
</gene>
<keyword evidence="1 2" id="KW-0238">DNA-binding</keyword>
<feature type="domain" description="HTH tetR-type" evidence="3">
    <location>
        <begin position="18"/>
        <end position="78"/>
    </location>
</feature>
<dbReference type="SUPFAM" id="SSF46689">
    <property type="entry name" value="Homeodomain-like"/>
    <property type="match status" value="1"/>
</dbReference>
<dbReference type="PROSITE" id="PS50977">
    <property type="entry name" value="HTH_TETR_2"/>
    <property type="match status" value="1"/>
</dbReference>
<dbReference type="InterPro" id="IPR001647">
    <property type="entry name" value="HTH_TetR"/>
</dbReference>
<dbReference type="InterPro" id="IPR036271">
    <property type="entry name" value="Tet_transcr_reg_TetR-rel_C_sf"/>
</dbReference>
<dbReference type="OrthoDB" id="9815924at2"/>
<reference evidence="4 5" key="1">
    <citation type="submission" date="2019-01" db="EMBL/GenBank/DDBJ databases">
        <title>Ktedonosporobacter rubrisoli SCAWS-G2.</title>
        <authorList>
            <person name="Huang Y."/>
            <person name="Yan B."/>
        </authorList>
    </citation>
    <scope>NUCLEOTIDE SEQUENCE [LARGE SCALE GENOMIC DNA]</scope>
    <source>
        <strain evidence="4 5">SCAWS-G2</strain>
    </source>
</reference>
<evidence type="ECO:0000256" key="1">
    <source>
        <dbReference type="ARBA" id="ARBA00023125"/>
    </source>
</evidence>